<evidence type="ECO:0000256" key="3">
    <source>
        <dbReference type="ARBA" id="ARBA00022630"/>
    </source>
</evidence>
<feature type="binding site" evidence="11">
    <location>
        <position position="291"/>
    </location>
    <ligand>
        <name>Mg(2+)</name>
        <dbReference type="ChEBI" id="CHEBI:18420"/>
    </ligand>
</feature>
<dbReference type="AlphaFoldDB" id="A0A921SUW5"/>
<keyword evidence="5 10" id="KW-0479">Metal-binding</keyword>
<accession>A0A921SUW5</accession>
<reference evidence="12" key="2">
    <citation type="submission" date="2021-09" db="EMBL/GenBank/DDBJ databases">
        <authorList>
            <person name="Gilroy R."/>
        </authorList>
    </citation>
    <scope>NUCLEOTIDE SEQUENCE</scope>
    <source>
        <strain evidence="12">CHK121-7720</strain>
    </source>
</reference>
<proteinExistence type="inferred from homology"/>
<evidence type="ECO:0000256" key="7">
    <source>
        <dbReference type="ARBA" id="ARBA00022842"/>
    </source>
</evidence>
<dbReference type="Gene3D" id="3.10.520.10">
    <property type="entry name" value="ApbE-like domains"/>
    <property type="match status" value="1"/>
</dbReference>
<keyword evidence="3 10" id="KW-0285">Flavoprotein</keyword>
<keyword evidence="6 10" id="KW-0274">FAD</keyword>
<gene>
    <name evidence="12" type="ORF">K8U91_04480</name>
</gene>
<keyword evidence="4 10" id="KW-0808">Transferase</keyword>
<evidence type="ECO:0000256" key="4">
    <source>
        <dbReference type="ARBA" id="ARBA00022679"/>
    </source>
</evidence>
<evidence type="ECO:0000256" key="2">
    <source>
        <dbReference type="ARBA" id="ARBA00016337"/>
    </source>
</evidence>
<comment type="cofactor">
    <cofactor evidence="11">
        <name>Mg(2+)</name>
        <dbReference type="ChEBI" id="CHEBI:18420"/>
    </cofactor>
    <cofactor evidence="11">
        <name>Mn(2+)</name>
        <dbReference type="ChEBI" id="CHEBI:29035"/>
    </cofactor>
    <text evidence="11">Magnesium. Can also use manganese.</text>
</comment>
<evidence type="ECO:0000256" key="11">
    <source>
        <dbReference type="PIRSR" id="PIRSR006268-2"/>
    </source>
</evidence>
<keyword evidence="7 10" id="KW-0460">Magnesium</keyword>
<feature type="binding site" evidence="11">
    <location>
        <position position="287"/>
    </location>
    <ligand>
        <name>Mg(2+)</name>
        <dbReference type="ChEBI" id="CHEBI:18420"/>
    </ligand>
</feature>
<dbReference type="PANTHER" id="PTHR30040">
    <property type="entry name" value="THIAMINE BIOSYNTHESIS LIPOPROTEIN APBE"/>
    <property type="match status" value="1"/>
</dbReference>
<name>A0A921SUW5_9BACT</name>
<dbReference type="SUPFAM" id="SSF143631">
    <property type="entry name" value="ApbE-like"/>
    <property type="match status" value="1"/>
</dbReference>
<dbReference type="EC" id="2.7.1.180" evidence="1 10"/>
<comment type="catalytic activity">
    <reaction evidence="9 10">
        <text>L-threonyl-[protein] + FAD = FMN-L-threonyl-[protein] + AMP + H(+)</text>
        <dbReference type="Rhea" id="RHEA:36847"/>
        <dbReference type="Rhea" id="RHEA-COMP:11060"/>
        <dbReference type="Rhea" id="RHEA-COMP:11061"/>
        <dbReference type="ChEBI" id="CHEBI:15378"/>
        <dbReference type="ChEBI" id="CHEBI:30013"/>
        <dbReference type="ChEBI" id="CHEBI:57692"/>
        <dbReference type="ChEBI" id="CHEBI:74257"/>
        <dbReference type="ChEBI" id="CHEBI:456215"/>
        <dbReference type="EC" id="2.7.1.180"/>
    </reaction>
</comment>
<evidence type="ECO:0000256" key="6">
    <source>
        <dbReference type="ARBA" id="ARBA00022827"/>
    </source>
</evidence>
<evidence type="ECO:0000256" key="9">
    <source>
        <dbReference type="ARBA" id="ARBA00048540"/>
    </source>
</evidence>
<dbReference type="Proteomes" id="UP000757103">
    <property type="component" value="Unassembled WGS sequence"/>
</dbReference>
<dbReference type="InterPro" id="IPR003374">
    <property type="entry name" value="ApbE-like_sf"/>
</dbReference>
<dbReference type="GO" id="GO:0046872">
    <property type="term" value="F:metal ion binding"/>
    <property type="evidence" value="ECO:0007669"/>
    <property type="project" value="UniProtKB-UniRule"/>
</dbReference>
<organism evidence="12 13">
    <name type="scientific">Barnesiella viscericola</name>
    <dbReference type="NCBI Taxonomy" id="397865"/>
    <lineage>
        <taxon>Bacteria</taxon>
        <taxon>Pseudomonadati</taxon>
        <taxon>Bacteroidota</taxon>
        <taxon>Bacteroidia</taxon>
        <taxon>Bacteroidales</taxon>
        <taxon>Barnesiellaceae</taxon>
        <taxon>Barnesiella</taxon>
    </lineage>
</organism>
<dbReference type="GO" id="GO:0016740">
    <property type="term" value="F:transferase activity"/>
    <property type="evidence" value="ECO:0007669"/>
    <property type="project" value="UniProtKB-UniRule"/>
</dbReference>
<evidence type="ECO:0000313" key="12">
    <source>
        <dbReference type="EMBL" id="HJG88719.1"/>
    </source>
</evidence>
<dbReference type="EMBL" id="DYUD01000014">
    <property type="protein sequence ID" value="HJG88719.1"/>
    <property type="molecule type" value="Genomic_DNA"/>
</dbReference>
<comment type="caution">
    <text evidence="12">The sequence shown here is derived from an EMBL/GenBank/DDBJ whole genome shotgun (WGS) entry which is preliminary data.</text>
</comment>
<feature type="binding site" evidence="11">
    <location>
        <position position="170"/>
    </location>
    <ligand>
        <name>Mg(2+)</name>
        <dbReference type="ChEBI" id="CHEBI:18420"/>
    </ligand>
</feature>
<protein>
    <recommendedName>
        <fullName evidence="2 10">FAD:protein FMN transferase</fullName>
        <ecNumber evidence="1 10">2.7.1.180</ecNumber>
    </recommendedName>
    <alternativeName>
        <fullName evidence="8 10">Flavin transferase</fullName>
    </alternativeName>
</protein>
<evidence type="ECO:0000313" key="13">
    <source>
        <dbReference type="Proteomes" id="UP000757103"/>
    </source>
</evidence>
<evidence type="ECO:0000256" key="8">
    <source>
        <dbReference type="ARBA" id="ARBA00031306"/>
    </source>
</evidence>
<dbReference type="RefSeq" id="WP_273305756.1">
    <property type="nucleotide sequence ID" value="NZ_DYUD01000014.1"/>
</dbReference>
<dbReference type="InterPro" id="IPR024932">
    <property type="entry name" value="ApbE"/>
</dbReference>
<evidence type="ECO:0000256" key="1">
    <source>
        <dbReference type="ARBA" id="ARBA00011955"/>
    </source>
</evidence>
<dbReference type="PIRSF" id="PIRSF006268">
    <property type="entry name" value="ApbE"/>
    <property type="match status" value="1"/>
</dbReference>
<reference evidence="12" key="1">
    <citation type="journal article" date="2021" name="PeerJ">
        <title>Extensive microbial diversity within the chicken gut microbiome revealed by metagenomics and culture.</title>
        <authorList>
            <person name="Gilroy R."/>
            <person name="Ravi A."/>
            <person name="Getino M."/>
            <person name="Pursley I."/>
            <person name="Horton D.L."/>
            <person name="Alikhan N.F."/>
            <person name="Baker D."/>
            <person name="Gharbi K."/>
            <person name="Hall N."/>
            <person name="Watson M."/>
            <person name="Adriaenssens E.M."/>
            <person name="Foster-Nyarko E."/>
            <person name="Jarju S."/>
            <person name="Secka A."/>
            <person name="Antonio M."/>
            <person name="Oren A."/>
            <person name="Chaudhuri R.R."/>
            <person name="La Ragione R."/>
            <person name="Hildebrand F."/>
            <person name="Pallen M.J."/>
        </authorList>
    </citation>
    <scope>NUCLEOTIDE SEQUENCE</scope>
    <source>
        <strain evidence="12">CHK121-7720</strain>
    </source>
</reference>
<sequence>MDRRYARSWVAIVLFLIVFLVVSAVRRCDRNIYQYDEGLIFGTFYHITYRSDESLAEAIKQELLRFDGSLSPFNDTSLITRVNQGVPIETDAWFEHVFAASQQVYHRTGGAFDPTVSPLVNAWGFGFKQGIFPDSAQVDSLLAHVGMNKLSLENHRVVKSDSLVTLNFSAIAKGYACDVIGQLLTDRGIDDYMVEIGGEMVVRGRNPEGKPWRVGVNRPTIEGGEVGTIEEVLQMTGGGLATSGNYRNYRVVDGKRIAHTIDPVTGYPVQHSLLSATVLAPDCMTADAYATAFMVMGLERSRALVDSLPGVEALFLYQNPTDTARIDCWVTPGMQKLIVKR</sequence>
<dbReference type="PANTHER" id="PTHR30040:SF2">
    <property type="entry name" value="FAD:PROTEIN FMN TRANSFERASE"/>
    <property type="match status" value="1"/>
</dbReference>
<evidence type="ECO:0000256" key="5">
    <source>
        <dbReference type="ARBA" id="ARBA00022723"/>
    </source>
</evidence>
<evidence type="ECO:0000256" key="10">
    <source>
        <dbReference type="PIRNR" id="PIRNR006268"/>
    </source>
</evidence>
<comment type="similarity">
    <text evidence="10">Belongs to the ApbE family.</text>
</comment>
<dbReference type="Pfam" id="PF02424">
    <property type="entry name" value="ApbE"/>
    <property type="match status" value="1"/>
</dbReference>